<gene>
    <name evidence="2" type="ORF">EVG20_g6330</name>
</gene>
<name>A0A4Y9YLU8_9AGAM</name>
<evidence type="ECO:0000256" key="1">
    <source>
        <dbReference type="SAM" id="MobiDB-lite"/>
    </source>
</evidence>
<keyword evidence="3" id="KW-1185">Reference proteome</keyword>
<comment type="caution">
    <text evidence="2">The sequence shown here is derived from an EMBL/GenBank/DDBJ whole genome shotgun (WGS) entry which is preliminary data.</text>
</comment>
<reference evidence="2 3" key="1">
    <citation type="submission" date="2019-02" db="EMBL/GenBank/DDBJ databases">
        <title>Genome sequencing of the rare red list fungi Dentipellis fragilis.</title>
        <authorList>
            <person name="Buettner E."/>
            <person name="Kellner H."/>
        </authorList>
    </citation>
    <scope>NUCLEOTIDE SEQUENCE [LARGE SCALE GENOMIC DNA]</scope>
    <source>
        <strain evidence="2 3">DSM 105465</strain>
    </source>
</reference>
<accession>A0A4Y9YLU8</accession>
<feature type="region of interest" description="Disordered" evidence="1">
    <location>
        <begin position="312"/>
        <end position="346"/>
    </location>
</feature>
<feature type="compositionally biased region" description="Polar residues" evidence="1">
    <location>
        <begin position="327"/>
        <end position="336"/>
    </location>
</feature>
<dbReference type="Proteomes" id="UP000298327">
    <property type="component" value="Unassembled WGS sequence"/>
</dbReference>
<evidence type="ECO:0000313" key="3">
    <source>
        <dbReference type="Proteomes" id="UP000298327"/>
    </source>
</evidence>
<dbReference type="EMBL" id="SEOQ01000417">
    <property type="protein sequence ID" value="TFY63395.1"/>
    <property type="molecule type" value="Genomic_DNA"/>
</dbReference>
<dbReference type="AlphaFoldDB" id="A0A4Y9YLU8"/>
<organism evidence="2 3">
    <name type="scientific">Dentipellis fragilis</name>
    <dbReference type="NCBI Taxonomy" id="205917"/>
    <lineage>
        <taxon>Eukaryota</taxon>
        <taxon>Fungi</taxon>
        <taxon>Dikarya</taxon>
        <taxon>Basidiomycota</taxon>
        <taxon>Agaricomycotina</taxon>
        <taxon>Agaricomycetes</taxon>
        <taxon>Russulales</taxon>
        <taxon>Hericiaceae</taxon>
        <taxon>Dentipellis</taxon>
    </lineage>
</organism>
<proteinExistence type="predicted"/>
<evidence type="ECO:0000313" key="2">
    <source>
        <dbReference type="EMBL" id="TFY63395.1"/>
    </source>
</evidence>
<protein>
    <submittedName>
        <fullName evidence="2">Uncharacterized protein</fullName>
    </submittedName>
</protein>
<sequence length="549" mass="60571">MGAPRPASRLRSTEAITFCLFRTLRLPRPDLRSPGQVLLAAILFPSRLVVLLSTFAAQRSIHARRASGCARSVLGSAPSPRCSAVGLEVEQGTTCILVGLLAGTHLASRYSWYRYPARDRLASPVFFIRPPVLQIIPATLSSNLASIALTPALSLLRAMSPRRPRKNIRKPARASRPLGFRSMVRASYLISRVSAYISSTLQSTLLSHRLACNLSIMLQIITVMRISRNPPLSADFATINSCALLDFCRQRRSEAGNNDVRRRPPDPPSASYLTLEATLSFLLGNQQTWHVPAVHVRVRPLGDACARRDVTHRRPSSPACTIPPQLASRNQHTVNSPSPPGQSIPSHKRIASLQVLESRIRASRSTVGDLQASTLHVYASWREMQETEHHAMRTVWFYELLMTSGILAALEHGAMPSFNVQCSGLVSRVHASIACRLGTLSFFHAFLEISSIVFVEHHVAGPWLWEDHKPGIMLVCICPYARNLRTHRGTAPLFPVQDSQIHSIILGLIGRASVNARANPDGLLSDTINTKTESGWSRTEQKSTVLNMY</sequence>